<dbReference type="STRING" id="235909.GK3244"/>
<keyword evidence="2" id="KW-1185">Reference proteome</keyword>
<sequence length="71" mass="8003">MHAVHSIVVDLQSCKNPGGSTTIFLHTSSLQPSYMNTIDRIFGLWYSENNFGAKRLIYQVLSGVFIVPMRD</sequence>
<dbReference type="EMBL" id="BA000043">
    <property type="protein sequence ID" value="BAD77529.1"/>
    <property type="molecule type" value="Genomic_DNA"/>
</dbReference>
<gene>
    <name evidence="1" type="ordered locus">GK3244</name>
</gene>
<name>Q5KUV7_GEOKA</name>
<dbReference type="Proteomes" id="UP000001172">
    <property type="component" value="Chromosome"/>
</dbReference>
<reference evidence="1 2" key="1">
    <citation type="journal article" date="2004" name="Nucleic Acids Res.">
        <title>Thermoadaptation trait revealed by the genome sequence of thermophilic Geobacillus kaustophilus.</title>
        <authorList>
            <person name="Takami H."/>
            <person name="Takaki Y."/>
            <person name="Chee G.J."/>
            <person name="Nishi S."/>
            <person name="Shimamura S."/>
            <person name="Suzuki H."/>
            <person name="Matsui S."/>
            <person name="Uchiyama I."/>
        </authorList>
    </citation>
    <scope>NUCLEOTIDE SEQUENCE [LARGE SCALE GENOMIC DNA]</scope>
    <source>
        <strain evidence="1 2">HTA426</strain>
    </source>
</reference>
<dbReference type="AlphaFoldDB" id="Q5KUV7"/>
<accession>Q5KUV7</accession>
<dbReference type="KEGG" id="gka:GK3244"/>
<evidence type="ECO:0000313" key="2">
    <source>
        <dbReference type="Proteomes" id="UP000001172"/>
    </source>
</evidence>
<organism evidence="1 2">
    <name type="scientific">Geobacillus kaustophilus (strain HTA426)</name>
    <dbReference type="NCBI Taxonomy" id="235909"/>
    <lineage>
        <taxon>Bacteria</taxon>
        <taxon>Bacillati</taxon>
        <taxon>Bacillota</taxon>
        <taxon>Bacilli</taxon>
        <taxon>Bacillales</taxon>
        <taxon>Anoxybacillaceae</taxon>
        <taxon>Geobacillus</taxon>
        <taxon>Geobacillus thermoleovorans group</taxon>
    </lineage>
</organism>
<protein>
    <submittedName>
        <fullName evidence="1">Uncharacterized protein</fullName>
    </submittedName>
</protein>
<evidence type="ECO:0000313" key="1">
    <source>
        <dbReference type="EMBL" id="BAD77529.1"/>
    </source>
</evidence>
<dbReference type="HOGENOM" id="CLU_2734269_0_0_9"/>
<proteinExistence type="predicted"/>